<proteinExistence type="predicted"/>
<sequence>MVLLGLYCLCLRNWSGQSRIGREIGFSSLYKFSLAASIYYIWGERNLRIFQGRSRDVAAVSLTIFNSIRAKANSWATVKFSAQNRGLCDAWLLDSRIFALNNC</sequence>
<reference evidence="1" key="1">
    <citation type="submission" date="2022-02" db="EMBL/GenBank/DDBJ databases">
        <title>Plant Genome Project.</title>
        <authorList>
            <person name="Zhang R.-G."/>
        </authorList>
    </citation>
    <scope>NUCLEOTIDE SEQUENCE</scope>
    <source>
        <strain evidence="1">AT1</strain>
    </source>
</reference>
<name>A0ACC0MDB5_RHOML</name>
<evidence type="ECO:0000313" key="1">
    <source>
        <dbReference type="EMBL" id="KAI8538551.1"/>
    </source>
</evidence>
<dbReference type="EMBL" id="CM046396">
    <property type="protein sequence ID" value="KAI8538551.1"/>
    <property type="molecule type" value="Genomic_DNA"/>
</dbReference>
<accession>A0ACC0MDB5</accession>
<dbReference type="Proteomes" id="UP001062846">
    <property type="component" value="Chromosome 9"/>
</dbReference>
<keyword evidence="2" id="KW-1185">Reference proteome</keyword>
<gene>
    <name evidence="1" type="ORF">RHMOL_Rhmol09G0112500</name>
</gene>
<evidence type="ECO:0000313" key="2">
    <source>
        <dbReference type="Proteomes" id="UP001062846"/>
    </source>
</evidence>
<comment type="caution">
    <text evidence="1">The sequence shown here is derived from an EMBL/GenBank/DDBJ whole genome shotgun (WGS) entry which is preliminary data.</text>
</comment>
<protein>
    <submittedName>
        <fullName evidence="1">Uncharacterized protein</fullName>
    </submittedName>
</protein>
<organism evidence="1 2">
    <name type="scientific">Rhododendron molle</name>
    <name type="common">Chinese azalea</name>
    <name type="synonym">Azalea mollis</name>
    <dbReference type="NCBI Taxonomy" id="49168"/>
    <lineage>
        <taxon>Eukaryota</taxon>
        <taxon>Viridiplantae</taxon>
        <taxon>Streptophyta</taxon>
        <taxon>Embryophyta</taxon>
        <taxon>Tracheophyta</taxon>
        <taxon>Spermatophyta</taxon>
        <taxon>Magnoliopsida</taxon>
        <taxon>eudicotyledons</taxon>
        <taxon>Gunneridae</taxon>
        <taxon>Pentapetalae</taxon>
        <taxon>asterids</taxon>
        <taxon>Ericales</taxon>
        <taxon>Ericaceae</taxon>
        <taxon>Ericoideae</taxon>
        <taxon>Rhodoreae</taxon>
        <taxon>Rhododendron</taxon>
    </lineage>
</organism>